<dbReference type="RefSeq" id="WP_085755436.1">
    <property type="nucleotide sequence ID" value="NZ_CP021023.1"/>
</dbReference>
<proteinExistence type="predicted"/>
<protein>
    <submittedName>
        <fullName evidence="2">Uncharacterized protein</fullName>
    </submittedName>
</protein>
<sequence>MKADNEKTDFEKIGEIQPLEREIFESSQFSKAADFPLNEDVKSSLKDKIADRLAKERRARLFTRSVWAAAAILAVVFSVSVSLMHPGSAAPEKAAEAEVALEAPANEFWQADSDLSLLETKLENIEYSLADKNGASGKIEGEIESIKQQLSSEQFWKG</sequence>
<dbReference type="AlphaFoldDB" id="A0A1W6LLW6"/>
<dbReference type="Proteomes" id="UP000193334">
    <property type="component" value="Chromosome"/>
</dbReference>
<dbReference type="EMBL" id="CP021023">
    <property type="protein sequence ID" value="ARN56751.1"/>
    <property type="molecule type" value="Genomic_DNA"/>
</dbReference>
<dbReference type="KEGG" id="pbp:STSP1_01142"/>
<dbReference type="STRING" id="1941349.STSP1_01142"/>
<name>A0A1W6LLW6_9BACT</name>
<reference evidence="3" key="1">
    <citation type="submission" date="2017-04" db="EMBL/GenBank/DDBJ databases">
        <title>Comparative genomics and description of representatives of a novel lineage of planctomycetes thriving in anoxic sediments.</title>
        <authorList>
            <person name="Spring S."/>
            <person name="Bunk B."/>
            <person name="Sproer C."/>
        </authorList>
    </citation>
    <scope>NUCLEOTIDE SEQUENCE [LARGE SCALE GENOMIC DNA]</scope>
    <source>
        <strain evidence="3">ST-PulAB-D4</strain>
    </source>
</reference>
<accession>A0A1W6LLW6</accession>
<gene>
    <name evidence="2" type="ORF">STSP1_01142</name>
</gene>
<keyword evidence="1" id="KW-1133">Transmembrane helix</keyword>
<organism evidence="2 3">
    <name type="scientific">Sedimentisphaera salicampi</name>
    <dbReference type="NCBI Taxonomy" id="1941349"/>
    <lineage>
        <taxon>Bacteria</taxon>
        <taxon>Pseudomonadati</taxon>
        <taxon>Planctomycetota</taxon>
        <taxon>Phycisphaerae</taxon>
        <taxon>Sedimentisphaerales</taxon>
        <taxon>Sedimentisphaeraceae</taxon>
        <taxon>Sedimentisphaera</taxon>
    </lineage>
</organism>
<keyword evidence="1" id="KW-0812">Transmembrane</keyword>
<evidence type="ECO:0000256" key="1">
    <source>
        <dbReference type="SAM" id="Phobius"/>
    </source>
</evidence>
<keyword evidence="1" id="KW-0472">Membrane</keyword>
<keyword evidence="3" id="KW-1185">Reference proteome</keyword>
<evidence type="ECO:0000313" key="2">
    <source>
        <dbReference type="EMBL" id="ARN56751.1"/>
    </source>
</evidence>
<evidence type="ECO:0000313" key="3">
    <source>
        <dbReference type="Proteomes" id="UP000193334"/>
    </source>
</evidence>
<feature type="transmembrane region" description="Helical" evidence="1">
    <location>
        <begin position="61"/>
        <end position="84"/>
    </location>
</feature>